<evidence type="ECO:0000313" key="3">
    <source>
        <dbReference type="Proteomes" id="UP000594454"/>
    </source>
</evidence>
<sequence length="96" mass="10926">MQPSRDASLLTWTKEFITVSFDLSELKNKVINVYGDFKQEHPKILLQHITNMTNGQANDDILHTLSTENFTLKTPRRGVCEPKNGRNNNNNGSILL</sequence>
<evidence type="ECO:0000256" key="1">
    <source>
        <dbReference type="SAM" id="MobiDB-lite"/>
    </source>
</evidence>
<gene>
    <name evidence="2" type="ORF">HERILL_LOCUS11328</name>
</gene>
<feature type="region of interest" description="Disordered" evidence="1">
    <location>
        <begin position="75"/>
        <end position="96"/>
    </location>
</feature>
<organism evidence="2 3">
    <name type="scientific">Hermetia illucens</name>
    <name type="common">Black soldier fly</name>
    <dbReference type="NCBI Taxonomy" id="343691"/>
    <lineage>
        <taxon>Eukaryota</taxon>
        <taxon>Metazoa</taxon>
        <taxon>Ecdysozoa</taxon>
        <taxon>Arthropoda</taxon>
        <taxon>Hexapoda</taxon>
        <taxon>Insecta</taxon>
        <taxon>Pterygota</taxon>
        <taxon>Neoptera</taxon>
        <taxon>Endopterygota</taxon>
        <taxon>Diptera</taxon>
        <taxon>Brachycera</taxon>
        <taxon>Stratiomyomorpha</taxon>
        <taxon>Stratiomyidae</taxon>
        <taxon>Hermetiinae</taxon>
        <taxon>Hermetia</taxon>
    </lineage>
</organism>
<dbReference type="InParanoid" id="A0A7R8YXQ4"/>
<feature type="compositionally biased region" description="Low complexity" evidence="1">
    <location>
        <begin position="85"/>
        <end position="96"/>
    </location>
</feature>
<dbReference type="AlphaFoldDB" id="A0A7R8YXQ4"/>
<evidence type="ECO:0000313" key="2">
    <source>
        <dbReference type="EMBL" id="CAD7088730.1"/>
    </source>
</evidence>
<protein>
    <submittedName>
        <fullName evidence="2">Uncharacterized protein</fullName>
    </submittedName>
</protein>
<keyword evidence="3" id="KW-1185">Reference proteome</keyword>
<dbReference type="EMBL" id="LR899012">
    <property type="protein sequence ID" value="CAD7088730.1"/>
    <property type="molecule type" value="Genomic_DNA"/>
</dbReference>
<proteinExistence type="predicted"/>
<accession>A0A7R8YXQ4</accession>
<dbReference type="Proteomes" id="UP000594454">
    <property type="component" value="Chromosome 4"/>
</dbReference>
<reference evidence="2 3" key="1">
    <citation type="submission" date="2020-11" db="EMBL/GenBank/DDBJ databases">
        <authorList>
            <person name="Wallbank WR R."/>
            <person name="Pardo Diaz C."/>
            <person name="Kozak K."/>
            <person name="Martin S."/>
            <person name="Jiggins C."/>
            <person name="Moest M."/>
            <person name="Warren A I."/>
            <person name="Generalovic N T."/>
            <person name="Byers J.R.P. K."/>
            <person name="Montejo-Kovacevich G."/>
            <person name="Yen C E."/>
        </authorList>
    </citation>
    <scope>NUCLEOTIDE SEQUENCE [LARGE SCALE GENOMIC DNA]</scope>
</reference>
<name>A0A7R8YXQ4_HERIL</name>